<feature type="region of interest" description="Disordered" evidence="1">
    <location>
        <begin position="465"/>
        <end position="510"/>
    </location>
</feature>
<keyword evidence="2" id="KW-0472">Membrane</keyword>
<feature type="compositionally biased region" description="Low complexity" evidence="1">
    <location>
        <begin position="467"/>
        <end position="502"/>
    </location>
</feature>
<evidence type="ECO:0000256" key="2">
    <source>
        <dbReference type="SAM" id="Phobius"/>
    </source>
</evidence>
<keyword evidence="3" id="KW-0732">Signal</keyword>
<evidence type="ECO:0000313" key="4">
    <source>
        <dbReference type="EMBL" id="MFH7594184.1"/>
    </source>
</evidence>
<feature type="chain" id="PRO_5046166719" description="Gram-positive cocci surface proteins LPxTG domain-containing protein" evidence="3">
    <location>
        <begin position="26"/>
        <end position="547"/>
    </location>
</feature>
<organism evidence="4 5">
    <name type="scientific">Streptomyces racemochromogenes</name>
    <dbReference type="NCBI Taxonomy" id="67353"/>
    <lineage>
        <taxon>Bacteria</taxon>
        <taxon>Bacillati</taxon>
        <taxon>Actinomycetota</taxon>
        <taxon>Actinomycetes</taxon>
        <taxon>Kitasatosporales</taxon>
        <taxon>Streptomycetaceae</taxon>
        <taxon>Streptomyces</taxon>
    </lineage>
</organism>
<evidence type="ECO:0000256" key="1">
    <source>
        <dbReference type="SAM" id="MobiDB-lite"/>
    </source>
</evidence>
<feature type="region of interest" description="Disordered" evidence="1">
    <location>
        <begin position="274"/>
        <end position="293"/>
    </location>
</feature>
<accession>A0ABW7P775</accession>
<protein>
    <recommendedName>
        <fullName evidence="6">Gram-positive cocci surface proteins LPxTG domain-containing protein</fullName>
    </recommendedName>
</protein>
<dbReference type="RefSeq" id="WP_395508124.1">
    <property type="nucleotide sequence ID" value="NZ_JBBDHD010000005.1"/>
</dbReference>
<sequence>MRQRISLLAACGLVAAGLVTLPATAANAAEPVFRLTGPPGLVLPPAPATGSPTAAALNYRLEAPAGVESFDGEFTLTVDLSKLGGVATVQENPRAAVKKCAPAGATLVCKQQGLRPGVPAGVDLEVTPGKSTGVGVVSVTGTAAGATVTPALPTGIKVGAPDLVMGEMKLKKELKPGESQALPLTFANHGNEPAKGVVLELEASRGLELPERYDNCAYRTTRTATTVVCTIEGDFEAKASYELAGDSPLHLKAGANGLSERFGYGIYPAPLPQKAQADSGTTGAGQSKATDAAGKATRKLIARKAPATTGLTGHGPDLNPADNKRESVLTVQNTADFEAEPLTVKGAAGTTSKAVVAIRNNGPAWIADRGDGTPAAVVDVELPKGLKAVTAPAACRPVSESHYRCATAPSVLESENVEFPFELKIETAVKDARGAIRVGAPGPKGEPQRHSFDPVLANNLALFTANPTATGPSPSPSGSASPSASASSSASPSSAASGAATANGGKSDGPLASTGSQAGLIGLGAAALVAVGGALFLSTRRRRGTHA</sequence>
<proteinExistence type="predicted"/>
<evidence type="ECO:0000313" key="5">
    <source>
        <dbReference type="Proteomes" id="UP001610631"/>
    </source>
</evidence>
<feature type="signal peptide" evidence="3">
    <location>
        <begin position="1"/>
        <end position="25"/>
    </location>
</feature>
<evidence type="ECO:0008006" key="6">
    <source>
        <dbReference type="Google" id="ProtNLM"/>
    </source>
</evidence>
<comment type="caution">
    <text evidence="4">The sequence shown here is derived from an EMBL/GenBank/DDBJ whole genome shotgun (WGS) entry which is preliminary data.</text>
</comment>
<feature type="transmembrane region" description="Helical" evidence="2">
    <location>
        <begin position="518"/>
        <end position="537"/>
    </location>
</feature>
<feature type="compositionally biased region" description="Polar residues" evidence="1">
    <location>
        <begin position="276"/>
        <end position="289"/>
    </location>
</feature>
<keyword evidence="2" id="KW-0812">Transmembrane</keyword>
<dbReference type="EMBL" id="JBBDHD010000005">
    <property type="protein sequence ID" value="MFH7594184.1"/>
    <property type="molecule type" value="Genomic_DNA"/>
</dbReference>
<gene>
    <name evidence="4" type="ORF">WDV06_03660</name>
</gene>
<keyword evidence="5" id="KW-1185">Reference proteome</keyword>
<evidence type="ECO:0000256" key="3">
    <source>
        <dbReference type="SAM" id="SignalP"/>
    </source>
</evidence>
<name>A0ABW7P775_9ACTN</name>
<reference evidence="4 5" key="1">
    <citation type="submission" date="2024-03" db="EMBL/GenBank/DDBJ databases">
        <title>Whole genome sequencing of Streptomyces racemochromogenes, to identify antimicrobial biosynthetic gene clusters.</title>
        <authorList>
            <person name="Suryawanshi P."/>
            <person name="Krishnaraj P.U."/>
            <person name="Arun Y.P."/>
            <person name="Suryawanshi M.P."/>
            <person name="Rakshit O."/>
        </authorList>
    </citation>
    <scope>NUCLEOTIDE SEQUENCE [LARGE SCALE GENOMIC DNA]</scope>
    <source>
        <strain evidence="4 5">AUDT626</strain>
    </source>
</reference>
<dbReference type="Proteomes" id="UP001610631">
    <property type="component" value="Unassembled WGS sequence"/>
</dbReference>
<keyword evidence="2" id="KW-1133">Transmembrane helix</keyword>